<dbReference type="PANTHER" id="PTHR33573:SF64">
    <property type="entry name" value="CASP-LIKE PROTEIN 2B1"/>
    <property type="match status" value="1"/>
</dbReference>
<dbReference type="PANTHER" id="PTHR33573">
    <property type="entry name" value="CASP-LIKE PROTEIN 4A4"/>
    <property type="match status" value="1"/>
</dbReference>
<dbReference type="GO" id="GO:0005886">
    <property type="term" value="C:plasma membrane"/>
    <property type="evidence" value="ECO:0007669"/>
    <property type="project" value="UniProtKB-SubCell"/>
</dbReference>
<feature type="transmembrane region" description="Helical" evidence="8">
    <location>
        <begin position="104"/>
        <end position="125"/>
    </location>
</feature>
<feature type="transmembrane region" description="Helical" evidence="8">
    <location>
        <begin position="146"/>
        <end position="172"/>
    </location>
</feature>
<sequence>MSSSSSSSSELDRRVWVLEVVLRTLISCLGLVAALLLATDTQLKQIITVHKKAKFTDMKSLVFLVLANGIAATYSVVQLLRCLVRGSVVQNKPLAWLIFSADQVIAYMIVAAIGAAAESAAFAKLGEAQVEWMKICDMYAKFCNQVGQGIATSLFLCATMLFVSALSSFTLFRLYP</sequence>
<keyword evidence="4 8" id="KW-1003">Cell membrane</keyword>
<evidence type="ECO:0000256" key="2">
    <source>
        <dbReference type="ARBA" id="ARBA00007651"/>
    </source>
</evidence>
<evidence type="ECO:0000256" key="8">
    <source>
        <dbReference type="RuleBase" id="RU361233"/>
    </source>
</evidence>
<organism evidence="10 11">
    <name type="scientific">Tagetes erecta</name>
    <name type="common">African marigold</name>
    <dbReference type="NCBI Taxonomy" id="13708"/>
    <lineage>
        <taxon>Eukaryota</taxon>
        <taxon>Viridiplantae</taxon>
        <taxon>Streptophyta</taxon>
        <taxon>Embryophyta</taxon>
        <taxon>Tracheophyta</taxon>
        <taxon>Spermatophyta</taxon>
        <taxon>Magnoliopsida</taxon>
        <taxon>eudicotyledons</taxon>
        <taxon>Gunneridae</taxon>
        <taxon>Pentapetalae</taxon>
        <taxon>asterids</taxon>
        <taxon>campanulids</taxon>
        <taxon>Asterales</taxon>
        <taxon>Asteraceae</taxon>
        <taxon>Asteroideae</taxon>
        <taxon>Heliantheae alliance</taxon>
        <taxon>Tageteae</taxon>
        <taxon>Tagetes</taxon>
    </lineage>
</organism>
<dbReference type="AlphaFoldDB" id="A0AAD8NL54"/>
<dbReference type="InterPro" id="IPR006459">
    <property type="entry name" value="CASP/CASPL"/>
</dbReference>
<comment type="caution">
    <text evidence="10">The sequence shown here is derived from an EMBL/GenBank/DDBJ whole genome shotgun (WGS) entry which is preliminary data.</text>
</comment>
<gene>
    <name evidence="10" type="ORF">QVD17_21314</name>
</gene>
<evidence type="ECO:0000313" key="10">
    <source>
        <dbReference type="EMBL" id="KAK1420030.1"/>
    </source>
</evidence>
<evidence type="ECO:0000256" key="1">
    <source>
        <dbReference type="ARBA" id="ARBA00004651"/>
    </source>
</evidence>
<comment type="subunit">
    <text evidence="3 8">Homodimer and heterodimers.</text>
</comment>
<dbReference type="EMBL" id="JAUHHV010000006">
    <property type="protein sequence ID" value="KAK1420030.1"/>
    <property type="molecule type" value="Genomic_DNA"/>
</dbReference>
<feature type="transmembrane region" description="Helical" evidence="8">
    <location>
        <begin position="20"/>
        <end position="39"/>
    </location>
</feature>
<proteinExistence type="inferred from homology"/>
<dbReference type="NCBIfam" id="TIGR01569">
    <property type="entry name" value="A_tha_TIGR01569"/>
    <property type="match status" value="1"/>
</dbReference>
<evidence type="ECO:0000256" key="3">
    <source>
        <dbReference type="ARBA" id="ARBA00011489"/>
    </source>
</evidence>
<comment type="similarity">
    <text evidence="2 8">Belongs to the Casparian strip membrane proteins (CASP) family.</text>
</comment>
<evidence type="ECO:0000256" key="7">
    <source>
        <dbReference type="ARBA" id="ARBA00023136"/>
    </source>
</evidence>
<dbReference type="Proteomes" id="UP001229421">
    <property type="component" value="Unassembled WGS sequence"/>
</dbReference>
<keyword evidence="6 8" id="KW-1133">Transmembrane helix</keyword>
<evidence type="ECO:0000256" key="5">
    <source>
        <dbReference type="ARBA" id="ARBA00022692"/>
    </source>
</evidence>
<name>A0AAD8NL54_TARER</name>
<feature type="transmembrane region" description="Helical" evidence="8">
    <location>
        <begin position="60"/>
        <end position="84"/>
    </location>
</feature>
<keyword evidence="11" id="KW-1185">Reference proteome</keyword>
<keyword evidence="5 8" id="KW-0812">Transmembrane</keyword>
<evidence type="ECO:0000256" key="6">
    <source>
        <dbReference type="ARBA" id="ARBA00022989"/>
    </source>
</evidence>
<keyword evidence="7 8" id="KW-0472">Membrane</keyword>
<evidence type="ECO:0000259" key="9">
    <source>
        <dbReference type="Pfam" id="PF04535"/>
    </source>
</evidence>
<accession>A0AAD8NL54</accession>
<comment type="subcellular location">
    <subcellularLocation>
        <location evidence="1 8">Cell membrane</location>
        <topology evidence="1 8">Multi-pass membrane protein</topology>
    </subcellularLocation>
</comment>
<reference evidence="10" key="1">
    <citation type="journal article" date="2023" name="bioRxiv">
        <title>Improved chromosome-level genome assembly for marigold (Tagetes erecta).</title>
        <authorList>
            <person name="Jiang F."/>
            <person name="Yuan L."/>
            <person name="Wang S."/>
            <person name="Wang H."/>
            <person name="Xu D."/>
            <person name="Wang A."/>
            <person name="Fan W."/>
        </authorList>
    </citation>
    <scope>NUCLEOTIDE SEQUENCE</scope>
    <source>
        <strain evidence="10">WSJ</strain>
        <tissue evidence="10">Leaf</tissue>
    </source>
</reference>
<dbReference type="InterPro" id="IPR006702">
    <property type="entry name" value="CASP_dom"/>
</dbReference>
<feature type="domain" description="Casparian strip membrane protein" evidence="9">
    <location>
        <begin position="13"/>
        <end position="156"/>
    </location>
</feature>
<protein>
    <recommendedName>
        <fullName evidence="8">CASP-like protein</fullName>
    </recommendedName>
</protein>
<dbReference type="Pfam" id="PF04535">
    <property type="entry name" value="CASP_dom"/>
    <property type="match status" value="1"/>
</dbReference>
<evidence type="ECO:0000313" key="11">
    <source>
        <dbReference type="Proteomes" id="UP001229421"/>
    </source>
</evidence>
<evidence type="ECO:0000256" key="4">
    <source>
        <dbReference type="ARBA" id="ARBA00022475"/>
    </source>
</evidence>